<evidence type="ECO:0000313" key="7">
    <source>
        <dbReference type="EMBL" id="CBA75343.1"/>
    </source>
</evidence>
<sequence length="204" mass="22533">MLRPITKSPISNQLPKETIKMILAKKIFINVALTSSIFILSLPAVALKSDSQQPIQIDSVKQSLDLEKNITTFTGNVVIKQGSIDVRADKVVVTRPNGDAKKMVVEAYGTPATFYQLQDDGKPIKGHSDKIRYEMEKELVILTGNAYLEQLDSNIKGDKITYLVPTQQMEAFSDKGKRVTTILLPSQLQEKGPGVKSTNNSKSK</sequence>
<feature type="domain" description="Organic solvent tolerance-like N-terminal" evidence="6">
    <location>
        <begin position="56"/>
        <end position="167"/>
    </location>
</feature>
<name>D2U2N1_9GAMM</name>
<dbReference type="GO" id="GO:0030288">
    <property type="term" value="C:outer membrane-bounded periplasmic space"/>
    <property type="evidence" value="ECO:0007669"/>
    <property type="project" value="TreeGrafter"/>
</dbReference>
<dbReference type="EMBL" id="FN545251">
    <property type="protein sequence ID" value="CBA75343.1"/>
    <property type="molecule type" value="Genomic_DNA"/>
</dbReference>
<comment type="similarity">
    <text evidence="4">Belongs to the LptA family.</text>
</comment>
<evidence type="ECO:0000256" key="1">
    <source>
        <dbReference type="ARBA" id="ARBA00022448"/>
    </source>
</evidence>
<dbReference type="HAMAP" id="MF_01914">
    <property type="entry name" value="LPS_assembly_LptA"/>
    <property type="match status" value="1"/>
</dbReference>
<evidence type="ECO:0000256" key="2">
    <source>
        <dbReference type="ARBA" id="ARBA00022729"/>
    </source>
</evidence>
<dbReference type="Pfam" id="PF03968">
    <property type="entry name" value="LptD_N"/>
    <property type="match status" value="1"/>
</dbReference>
<dbReference type="NCBIfam" id="TIGR03002">
    <property type="entry name" value="outer_YhbN_LptA"/>
    <property type="match status" value="1"/>
</dbReference>
<comment type="function">
    <text evidence="4">Involved in the assembly of lipopolysaccharide (LPS). Required for the translocation of LPS from the inner membrane to the outer membrane. May form a bridge between the inner membrane and the outer membrane, via interactions with LptC and LptD, thereby facilitating LPS transfer across the periplasm.</text>
</comment>
<protein>
    <recommendedName>
        <fullName evidence="4">Lipopolysaccharide export system protein LptA</fullName>
    </recommendedName>
</protein>
<keyword evidence="2" id="KW-0732">Signal</keyword>
<keyword evidence="1 4" id="KW-0813">Transport</keyword>
<dbReference type="GO" id="GO:0009279">
    <property type="term" value="C:cell outer membrane"/>
    <property type="evidence" value="ECO:0007669"/>
    <property type="project" value="TreeGrafter"/>
</dbReference>
<proteinExistence type="inferred from homology"/>
<dbReference type="NCBIfam" id="NF008143">
    <property type="entry name" value="PRK10894.1"/>
    <property type="match status" value="1"/>
</dbReference>
<feature type="transmembrane region" description="Helical" evidence="5">
    <location>
        <begin position="27"/>
        <end position="47"/>
    </location>
</feature>
<dbReference type="InterPro" id="IPR052037">
    <property type="entry name" value="LPS_export_LptA"/>
</dbReference>
<evidence type="ECO:0000256" key="5">
    <source>
        <dbReference type="SAM" id="Phobius"/>
    </source>
</evidence>
<evidence type="ECO:0000259" key="6">
    <source>
        <dbReference type="Pfam" id="PF03968"/>
    </source>
</evidence>
<keyword evidence="5" id="KW-1133">Transmembrane helix</keyword>
<keyword evidence="3 4" id="KW-0574">Periplasm</keyword>
<dbReference type="GO" id="GO:0001530">
    <property type="term" value="F:lipopolysaccharide binding"/>
    <property type="evidence" value="ECO:0007669"/>
    <property type="project" value="InterPro"/>
</dbReference>
<keyword evidence="5" id="KW-0812">Transmembrane</keyword>
<comment type="subunit">
    <text evidence="4">Component of the lipopolysaccharide transport and assembly complex.</text>
</comment>
<dbReference type="GO" id="GO:0017089">
    <property type="term" value="F:glycolipid transfer activity"/>
    <property type="evidence" value="ECO:0007669"/>
    <property type="project" value="TreeGrafter"/>
</dbReference>
<accession>D2U2N1</accession>
<dbReference type="PANTHER" id="PTHR36504:SF1">
    <property type="entry name" value="LIPOPOLYSACCHARIDE EXPORT SYSTEM PROTEIN LPTA"/>
    <property type="match status" value="1"/>
</dbReference>
<gene>
    <name evidence="4 7" type="primary">lptA</name>
    <name evidence="7" type="ORF">ARN_28570</name>
</gene>
<dbReference type="InterPro" id="IPR014340">
    <property type="entry name" value="LptA"/>
</dbReference>
<dbReference type="InterPro" id="IPR005653">
    <property type="entry name" value="OstA-like_N"/>
</dbReference>
<comment type="subcellular location">
    <subcellularLocation>
        <location evidence="4">Periplasm</location>
    </subcellularLocation>
</comment>
<organism evidence="7">
    <name type="scientific">Arsenophonus nasoniae</name>
    <name type="common">son-killer infecting Nasonia vitripennis</name>
    <dbReference type="NCBI Taxonomy" id="638"/>
    <lineage>
        <taxon>Bacteria</taxon>
        <taxon>Pseudomonadati</taxon>
        <taxon>Pseudomonadota</taxon>
        <taxon>Gammaproteobacteria</taxon>
        <taxon>Enterobacterales</taxon>
        <taxon>Morganellaceae</taxon>
        <taxon>Arsenophonus</taxon>
    </lineage>
</organism>
<dbReference type="GO" id="GO:0015920">
    <property type="term" value="P:lipopolysaccharide transport"/>
    <property type="evidence" value="ECO:0007669"/>
    <property type="project" value="UniProtKB-UniRule"/>
</dbReference>
<keyword evidence="5" id="KW-0472">Membrane</keyword>
<reference evidence="7" key="1">
    <citation type="journal article" date="2010" name="Insect Mol. Biol.">
        <title>The draft genome sequence of Arsenophonus nasoniae, son-killer bacterium of Nasonia vitripennis, reveals genes associated with virulence and symbiosis.</title>
        <authorList>
            <person name="Wilkes T."/>
            <person name="Darby A.C."/>
            <person name="Choi J."/>
            <person name="Colborne J.K."/>
            <person name="Werren J.H."/>
            <person name="Hurst G.D.D."/>
        </authorList>
    </citation>
    <scope>NUCLEOTIDE SEQUENCE</scope>
</reference>
<dbReference type="FunFam" id="2.60.450.10:FF:000002">
    <property type="entry name" value="Lipopolysaccharide export system protein LptA"/>
    <property type="match status" value="1"/>
</dbReference>
<evidence type="ECO:0000256" key="3">
    <source>
        <dbReference type="ARBA" id="ARBA00022764"/>
    </source>
</evidence>
<evidence type="ECO:0000256" key="4">
    <source>
        <dbReference type="HAMAP-Rule" id="MF_01914"/>
    </source>
</evidence>
<dbReference type="Gene3D" id="2.60.450.10">
    <property type="entry name" value="Lipopolysaccharide (LPS) transport protein A like domain"/>
    <property type="match status" value="1"/>
</dbReference>
<dbReference type="GO" id="GO:0043165">
    <property type="term" value="P:Gram-negative-bacterium-type cell outer membrane assembly"/>
    <property type="evidence" value="ECO:0007669"/>
    <property type="project" value="UniProtKB-UniRule"/>
</dbReference>
<dbReference type="PANTHER" id="PTHR36504">
    <property type="entry name" value="LIPOPOLYSACCHARIDE EXPORT SYSTEM PROTEIN LPTA"/>
    <property type="match status" value="1"/>
</dbReference>
<dbReference type="AlphaFoldDB" id="D2U2N1"/>